<dbReference type="GeneID" id="30059997"/>
<dbReference type="EMBL" id="DS022243">
    <property type="protein sequence ID" value="EWG38540.1"/>
    <property type="molecule type" value="Genomic_DNA"/>
</dbReference>
<dbReference type="SUPFAM" id="SSF53474">
    <property type="entry name" value="alpha/beta-Hydrolases"/>
    <property type="match status" value="1"/>
</dbReference>
<dbReference type="Proteomes" id="UP000009096">
    <property type="component" value="Chromosome 6"/>
</dbReference>
<keyword evidence="2" id="KW-1185">Reference proteome</keyword>
<dbReference type="EMBL" id="CM000583">
    <property type="protein sequence ID" value="EWG38540.1"/>
    <property type="molecule type" value="Genomic_DNA"/>
</dbReference>
<dbReference type="AlphaFoldDB" id="W7LSU2"/>
<name>W7LSU2_GIBM7</name>
<dbReference type="InterPro" id="IPR029058">
    <property type="entry name" value="AB_hydrolase_fold"/>
</dbReference>
<protein>
    <recommendedName>
        <fullName evidence="3">Alpha/beta hydrolase fold-3 domain-containing protein</fullName>
    </recommendedName>
</protein>
<gene>
    <name evidence="1" type="ORF">FVEG_01730</name>
</gene>
<evidence type="ECO:0000313" key="1">
    <source>
        <dbReference type="EMBL" id="EWG38540.1"/>
    </source>
</evidence>
<proteinExistence type="predicted"/>
<evidence type="ECO:0008006" key="3">
    <source>
        <dbReference type="Google" id="ProtNLM"/>
    </source>
</evidence>
<dbReference type="eggNOG" id="KOG1515">
    <property type="taxonomic scope" value="Eukaryota"/>
</dbReference>
<accession>W7LSU2</accession>
<dbReference type="VEuPathDB" id="FungiDB:FVEG_01730"/>
<organism evidence="1 2">
    <name type="scientific">Gibberella moniliformis (strain M3125 / FGSC 7600)</name>
    <name type="common">Maize ear and stalk rot fungus</name>
    <name type="synonym">Fusarium verticillioides</name>
    <dbReference type="NCBI Taxonomy" id="334819"/>
    <lineage>
        <taxon>Eukaryota</taxon>
        <taxon>Fungi</taxon>
        <taxon>Dikarya</taxon>
        <taxon>Ascomycota</taxon>
        <taxon>Pezizomycotina</taxon>
        <taxon>Sordariomycetes</taxon>
        <taxon>Hypocreomycetidae</taxon>
        <taxon>Hypocreales</taxon>
        <taxon>Nectriaceae</taxon>
        <taxon>Fusarium</taxon>
        <taxon>Fusarium fujikuroi species complex</taxon>
    </lineage>
</organism>
<evidence type="ECO:0000313" key="2">
    <source>
        <dbReference type="Proteomes" id="UP000009096"/>
    </source>
</evidence>
<dbReference type="Gene3D" id="3.40.50.1820">
    <property type="entry name" value="alpha/beta hydrolase"/>
    <property type="match status" value="2"/>
</dbReference>
<sequence>MADFTQYGHATAEWLAVTDSRPPIPGHLELKEMQRLTNMYREQLALSEMEKLKDYPILMKDYTVTSRDGFPLEVRTYRPASAEEGARLPVYIHLHGGGYVFGNIPSEDGICTRIVEEVRGTALGVNTLPASAVPLFQSVTLSCFRTFSPYSSGRLCRPSVRARGTSTNEALFYGQKLVEAGVPTDVHVFNGLPHGFRRFGDQLAESKRWDKVMEDGIKWALSKPEPTGKFEIKLE</sequence>
<reference evidence="1 2" key="1">
    <citation type="journal article" date="2010" name="Nature">
        <title>Comparative genomics reveals mobile pathogenicity chromosomes in Fusarium.</title>
        <authorList>
            <person name="Ma L.J."/>
            <person name="van der Does H.C."/>
            <person name="Borkovich K.A."/>
            <person name="Coleman J.J."/>
            <person name="Daboussi M.J."/>
            <person name="Di Pietro A."/>
            <person name="Dufresne M."/>
            <person name="Freitag M."/>
            <person name="Grabherr M."/>
            <person name="Henrissat B."/>
            <person name="Houterman P.M."/>
            <person name="Kang S."/>
            <person name="Shim W.B."/>
            <person name="Woloshuk C."/>
            <person name="Xie X."/>
            <person name="Xu J.R."/>
            <person name="Antoniw J."/>
            <person name="Baker S.E."/>
            <person name="Bluhm B.H."/>
            <person name="Breakspear A."/>
            <person name="Brown D.W."/>
            <person name="Butchko R.A."/>
            <person name="Chapman S."/>
            <person name="Coulson R."/>
            <person name="Coutinho P.M."/>
            <person name="Danchin E.G."/>
            <person name="Diener A."/>
            <person name="Gale L.R."/>
            <person name="Gardiner D.M."/>
            <person name="Goff S."/>
            <person name="Hammond-Kosack K.E."/>
            <person name="Hilburn K."/>
            <person name="Hua-Van A."/>
            <person name="Jonkers W."/>
            <person name="Kazan K."/>
            <person name="Kodira C.D."/>
            <person name="Koehrsen M."/>
            <person name="Kumar L."/>
            <person name="Lee Y.H."/>
            <person name="Li L."/>
            <person name="Manners J.M."/>
            <person name="Miranda-Saavedra D."/>
            <person name="Mukherjee M."/>
            <person name="Park G."/>
            <person name="Park J."/>
            <person name="Park S.Y."/>
            <person name="Proctor R.H."/>
            <person name="Regev A."/>
            <person name="Ruiz-Roldan M.C."/>
            <person name="Sain D."/>
            <person name="Sakthikumar S."/>
            <person name="Sykes S."/>
            <person name="Schwartz D.C."/>
            <person name="Turgeon B.G."/>
            <person name="Wapinski I."/>
            <person name="Yoder O."/>
            <person name="Young S."/>
            <person name="Zeng Q."/>
            <person name="Zhou S."/>
            <person name="Galagan J."/>
            <person name="Cuomo C.A."/>
            <person name="Kistler H.C."/>
            <person name="Rep M."/>
        </authorList>
    </citation>
    <scope>NUCLEOTIDE SEQUENCE [LARGE SCALE GENOMIC DNA]</scope>
    <source>
        <strain evidence="2">M3125 / FGSC 7600</strain>
    </source>
</reference>
<dbReference type="KEGG" id="fvr:FVEG_01730"/>
<dbReference type="RefSeq" id="XP_018744731.1">
    <property type="nucleotide sequence ID" value="XM_018888735.1"/>
</dbReference>